<dbReference type="Gene3D" id="1.20.1510.10">
    <property type="entry name" value="Cation efflux protein transmembrane domain"/>
    <property type="match status" value="2"/>
</dbReference>
<feature type="region of interest" description="Disordered" evidence="8">
    <location>
        <begin position="327"/>
        <end position="400"/>
    </location>
</feature>
<feature type="compositionally biased region" description="Polar residues" evidence="8">
    <location>
        <begin position="290"/>
        <end position="301"/>
    </location>
</feature>
<comment type="subcellular location">
    <subcellularLocation>
        <location evidence="1">Membrane</location>
        <topology evidence="1">Multi-pass membrane protein</topology>
    </subcellularLocation>
</comment>
<feature type="domain" description="Cation efflux protein transmembrane" evidence="10">
    <location>
        <begin position="395"/>
        <end position="468"/>
    </location>
</feature>
<dbReference type="InterPro" id="IPR027469">
    <property type="entry name" value="Cation_efflux_TMD_sf"/>
</dbReference>
<comment type="similarity">
    <text evidence="2">Belongs to the cation diffusion facilitator (CDF) transporter (TC 2.A.4) family. SLC30A subfamily.</text>
</comment>
<comment type="caution">
    <text evidence="12">The sequence shown here is derived from an EMBL/GenBank/DDBJ whole genome shotgun (WGS) entry which is preliminary data.</text>
</comment>
<accession>A0A9W9LHW2</accession>
<evidence type="ECO:0000256" key="4">
    <source>
        <dbReference type="ARBA" id="ARBA00022692"/>
    </source>
</evidence>
<feature type="transmembrane region" description="Helical" evidence="9">
    <location>
        <begin position="113"/>
        <end position="130"/>
    </location>
</feature>
<feature type="compositionally biased region" description="Basic and acidic residues" evidence="8">
    <location>
        <begin position="572"/>
        <end position="588"/>
    </location>
</feature>
<feature type="region of interest" description="Disordered" evidence="8">
    <location>
        <begin position="547"/>
        <end position="588"/>
    </location>
</feature>
<dbReference type="RefSeq" id="XP_056540710.1">
    <property type="nucleotide sequence ID" value="XM_056690945.1"/>
</dbReference>
<feature type="compositionally biased region" description="Basic residues" evidence="8">
    <location>
        <begin position="382"/>
        <end position="398"/>
    </location>
</feature>
<evidence type="ECO:0000256" key="3">
    <source>
        <dbReference type="ARBA" id="ARBA00022448"/>
    </source>
</evidence>
<evidence type="ECO:0000259" key="11">
    <source>
        <dbReference type="Pfam" id="PF16916"/>
    </source>
</evidence>
<dbReference type="Proteomes" id="UP001149163">
    <property type="component" value="Unassembled WGS sequence"/>
</dbReference>
<keyword evidence="6 9" id="KW-1133">Transmembrane helix</keyword>
<keyword evidence="5" id="KW-0862">Zinc</keyword>
<feature type="transmembrane region" description="Helical" evidence="9">
    <location>
        <begin position="408"/>
        <end position="431"/>
    </location>
</feature>
<evidence type="ECO:0000256" key="2">
    <source>
        <dbReference type="ARBA" id="ARBA00008873"/>
    </source>
</evidence>
<evidence type="ECO:0000256" key="1">
    <source>
        <dbReference type="ARBA" id="ARBA00004141"/>
    </source>
</evidence>
<feature type="transmembrane region" description="Helical" evidence="9">
    <location>
        <begin position="443"/>
        <end position="460"/>
    </location>
</feature>
<dbReference type="InterPro" id="IPR036837">
    <property type="entry name" value="Cation_efflux_CTD_sf"/>
</dbReference>
<evidence type="ECO:0000256" key="5">
    <source>
        <dbReference type="ARBA" id="ARBA00022833"/>
    </source>
</evidence>
<dbReference type="PANTHER" id="PTHR45820">
    <property type="entry name" value="FI23527P1"/>
    <property type="match status" value="1"/>
</dbReference>
<proteinExistence type="inferred from homology"/>
<keyword evidence="13" id="KW-1185">Reference proteome</keyword>
<dbReference type="SUPFAM" id="SSF161111">
    <property type="entry name" value="Cation efflux protein transmembrane domain-like"/>
    <property type="match status" value="1"/>
</dbReference>
<dbReference type="InterPro" id="IPR058533">
    <property type="entry name" value="Cation_efflux_TM"/>
</dbReference>
<dbReference type="GO" id="GO:0006882">
    <property type="term" value="P:intracellular zinc ion homeostasis"/>
    <property type="evidence" value="ECO:0007669"/>
    <property type="project" value="TreeGrafter"/>
</dbReference>
<protein>
    <submittedName>
        <fullName evidence="12">Zinc/cadmium resistance protein</fullName>
    </submittedName>
</protein>
<organism evidence="12 13">
    <name type="scientific">Penicillium canariense</name>
    <dbReference type="NCBI Taxonomy" id="189055"/>
    <lineage>
        <taxon>Eukaryota</taxon>
        <taxon>Fungi</taxon>
        <taxon>Dikarya</taxon>
        <taxon>Ascomycota</taxon>
        <taxon>Pezizomycotina</taxon>
        <taxon>Eurotiomycetes</taxon>
        <taxon>Eurotiomycetidae</taxon>
        <taxon>Eurotiales</taxon>
        <taxon>Aspergillaceae</taxon>
        <taxon>Penicillium</taxon>
    </lineage>
</organism>
<feature type="compositionally biased region" description="Basic and acidic residues" evidence="8">
    <location>
        <begin position="208"/>
        <end position="222"/>
    </location>
</feature>
<feature type="compositionally biased region" description="Polar residues" evidence="8">
    <location>
        <begin position="560"/>
        <end position="571"/>
    </location>
</feature>
<sequence length="613" mass="66445">MRQRLLLSALDAIARVAKSSFSPSLLLCRISSFTRSFDSWSALTRSALLGPGPPLLQSQAPLSAPGAKSATMKLSKTNRIIILLVIDSAFFLLELITGYAVHSLALVADSFHMLNDVLSLCVGLWAVKVANRETNSKMYTYGWQRAETLGALVNGVFLVALCLSIFLEAVQRLVEPQEVQNPKLVCIVGCFGLLSNILGLALFHDHSHGGHGHDHGHSHGEHDEEDVEQGAHDHLGDESVPSPAEDQGNVGAALARSGHGAANPSTPQNGHHHSATEPSASHSRKRRATDSQNRGSRRYSSSLTNVEDIYVHPATLRQDIIAASRGGFDNEQSSDSDSRDDEAPSERSGLLRHRDRASNYTDENGAPFKITDQPVEEDVHKGHNHAQPKPKGQKGGHGHGHDLNMRGVFLHVMGDALGNIGVIASALIIWLTDYKWRFYVDPGISLLITLIILASAIPLCKAASRILLQAVPPGMSIDHIKEDIEGLPGVIGSHHLHVWQLSDTKIVASIHIQVDTEIKGEGSERYMRLARQVRRCLHAYGIHSSTIQPEFSPDSDTEDSQNLAQPSSSRAGTEDHNHSSRAASVREGDPQACLLECDDDCGRGGQCCPKKST</sequence>
<reference evidence="12" key="1">
    <citation type="submission" date="2022-11" db="EMBL/GenBank/DDBJ databases">
        <authorList>
            <person name="Petersen C."/>
        </authorList>
    </citation>
    <scope>NUCLEOTIDE SEQUENCE</scope>
    <source>
        <strain evidence="12">IBT 26290</strain>
    </source>
</reference>
<keyword evidence="4 9" id="KW-0812">Transmembrane</keyword>
<evidence type="ECO:0000256" key="7">
    <source>
        <dbReference type="ARBA" id="ARBA00023136"/>
    </source>
</evidence>
<dbReference type="InterPro" id="IPR002524">
    <property type="entry name" value="Cation_efflux"/>
</dbReference>
<dbReference type="GO" id="GO:0016020">
    <property type="term" value="C:membrane"/>
    <property type="evidence" value="ECO:0007669"/>
    <property type="project" value="UniProtKB-SubCell"/>
</dbReference>
<evidence type="ECO:0000256" key="6">
    <source>
        <dbReference type="ARBA" id="ARBA00022989"/>
    </source>
</evidence>
<feature type="domain" description="Cation efflux protein transmembrane" evidence="10">
    <location>
        <begin position="80"/>
        <end position="207"/>
    </location>
</feature>
<dbReference type="Pfam" id="PF01545">
    <property type="entry name" value="Cation_efflux"/>
    <property type="match status" value="2"/>
</dbReference>
<evidence type="ECO:0000313" key="13">
    <source>
        <dbReference type="Proteomes" id="UP001149163"/>
    </source>
</evidence>
<reference evidence="12" key="2">
    <citation type="journal article" date="2023" name="IMA Fungus">
        <title>Comparative genomic study of the Penicillium genus elucidates a diverse pangenome and 15 lateral gene transfer events.</title>
        <authorList>
            <person name="Petersen C."/>
            <person name="Sorensen T."/>
            <person name="Nielsen M.R."/>
            <person name="Sondergaard T.E."/>
            <person name="Sorensen J.L."/>
            <person name="Fitzpatrick D.A."/>
            <person name="Frisvad J.C."/>
            <person name="Nielsen K.L."/>
        </authorList>
    </citation>
    <scope>NUCLEOTIDE SEQUENCE</scope>
    <source>
        <strain evidence="12">IBT 26290</strain>
    </source>
</reference>
<dbReference type="InterPro" id="IPR027470">
    <property type="entry name" value="Cation_efflux_CTD"/>
</dbReference>
<dbReference type="FunFam" id="1.20.1510.10:FF:000021">
    <property type="entry name" value="Solute carrier family 30 (Zinc transporter), member 1"/>
    <property type="match status" value="1"/>
</dbReference>
<keyword evidence="7 9" id="KW-0472">Membrane</keyword>
<dbReference type="Pfam" id="PF16916">
    <property type="entry name" value="ZT_dimer"/>
    <property type="match status" value="1"/>
</dbReference>
<gene>
    <name evidence="12" type="ORF">N7482_008821</name>
</gene>
<dbReference type="GeneID" id="81430121"/>
<dbReference type="EMBL" id="JAPQKN010000006">
    <property type="protein sequence ID" value="KAJ5157721.1"/>
    <property type="molecule type" value="Genomic_DNA"/>
</dbReference>
<dbReference type="GO" id="GO:0005385">
    <property type="term" value="F:zinc ion transmembrane transporter activity"/>
    <property type="evidence" value="ECO:0007669"/>
    <property type="project" value="TreeGrafter"/>
</dbReference>
<feature type="region of interest" description="Disordered" evidence="8">
    <location>
        <begin position="208"/>
        <end position="301"/>
    </location>
</feature>
<dbReference type="AlphaFoldDB" id="A0A9W9LHW2"/>
<evidence type="ECO:0000313" key="12">
    <source>
        <dbReference type="EMBL" id="KAJ5157721.1"/>
    </source>
</evidence>
<dbReference type="FunFam" id="1.20.1510.10:FF:000026">
    <property type="entry name" value="Zinc/cadmium resistance protein-like protein"/>
    <property type="match status" value="1"/>
</dbReference>
<evidence type="ECO:0000256" key="9">
    <source>
        <dbReference type="SAM" id="Phobius"/>
    </source>
</evidence>
<dbReference type="OrthoDB" id="9944568at2759"/>
<feature type="transmembrane region" description="Helical" evidence="9">
    <location>
        <begin position="151"/>
        <end position="170"/>
    </location>
</feature>
<feature type="transmembrane region" description="Helical" evidence="9">
    <location>
        <begin position="182"/>
        <end position="203"/>
    </location>
</feature>
<feature type="transmembrane region" description="Helical" evidence="9">
    <location>
        <begin position="80"/>
        <end position="101"/>
    </location>
</feature>
<keyword evidence="3" id="KW-0813">Transport</keyword>
<feature type="domain" description="Cation efflux protein cytoplasmic" evidence="11">
    <location>
        <begin position="472"/>
        <end position="550"/>
    </location>
</feature>
<dbReference type="NCBIfam" id="TIGR01297">
    <property type="entry name" value="CDF"/>
    <property type="match status" value="2"/>
</dbReference>
<name>A0A9W9LHW2_9EURO</name>
<evidence type="ECO:0000256" key="8">
    <source>
        <dbReference type="SAM" id="MobiDB-lite"/>
    </source>
</evidence>
<dbReference type="SUPFAM" id="SSF160240">
    <property type="entry name" value="Cation efflux protein cytoplasmic domain-like"/>
    <property type="match status" value="1"/>
</dbReference>
<dbReference type="PANTHER" id="PTHR45820:SF4">
    <property type="entry name" value="ZINC TRANSPORTER 63C, ISOFORM F"/>
    <property type="match status" value="1"/>
</dbReference>
<evidence type="ECO:0000259" key="10">
    <source>
        <dbReference type="Pfam" id="PF01545"/>
    </source>
</evidence>